<dbReference type="GO" id="GO:0007168">
    <property type="term" value="P:receptor guanylyl cyclase signaling pathway"/>
    <property type="evidence" value="ECO:0007669"/>
    <property type="project" value="TreeGrafter"/>
</dbReference>
<dbReference type="GO" id="GO:0004383">
    <property type="term" value="F:guanylate cyclase activity"/>
    <property type="evidence" value="ECO:0007669"/>
    <property type="project" value="UniProtKB-EC"/>
</dbReference>
<keyword evidence="5 9" id="KW-1133">Transmembrane helix</keyword>
<evidence type="ECO:0000259" key="10">
    <source>
        <dbReference type="PROSITE" id="PS50011"/>
    </source>
</evidence>
<dbReference type="Gene3D" id="3.40.50.2300">
    <property type="match status" value="2"/>
</dbReference>
<dbReference type="PANTHER" id="PTHR11920">
    <property type="entry name" value="GUANYLYL CYCLASE"/>
    <property type="match status" value="1"/>
</dbReference>
<feature type="domain" description="Protein kinase" evidence="10">
    <location>
        <begin position="507"/>
        <end position="678"/>
    </location>
</feature>
<dbReference type="InterPro" id="IPR028082">
    <property type="entry name" value="Peripla_BP_I"/>
</dbReference>
<comment type="subcellular location">
    <subcellularLocation>
        <location evidence="1">Membrane</location>
    </subcellularLocation>
</comment>
<dbReference type="GO" id="GO:0004016">
    <property type="term" value="F:adenylate cyclase activity"/>
    <property type="evidence" value="ECO:0007669"/>
    <property type="project" value="TreeGrafter"/>
</dbReference>
<protein>
    <recommendedName>
        <fullName evidence="2">guanylate cyclase</fullName>
        <ecNumber evidence="2">4.6.1.2</ecNumber>
    </recommendedName>
</protein>
<dbReference type="SUPFAM" id="SSF53822">
    <property type="entry name" value="Periplasmic binding protein-like I"/>
    <property type="match status" value="1"/>
</dbReference>
<dbReference type="EC" id="4.6.1.2" evidence="2"/>
<comment type="caution">
    <text evidence="11">The sequence shown here is derived from an EMBL/GenBank/DDBJ whole genome shotgun (WGS) entry which is preliminary data.</text>
</comment>
<dbReference type="PANTHER" id="PTHR11920:SF501">
    <property type="entry name" value="GUANYLATE CYCLASE 32E"/>
    <property type="match status" value="1"/>
</dbReference>
<gene>
    <name evidence="11" type="ORF">OFUS_LOCUS16006</name>
</gene>
<evidence type="ECO:0000313" key="12">
    <source>
        <dbReference type="Proteomes" id="UP000749559"/>
    </source>
</evidence>
<dbReference type="InterPro" id="IPR050401">
    <property type="entry name" value="Cyclic_nucleotide_synthase"/>
</dbReference>
<dbReference type="GO" id="GO:0005886">
    <property type="term" value="C:plasma membrane"/>
    <property type="evidence" value="ECO:0007669"/>
    <property type="project" value="TreeGrafter"/>
</dbReference>
<evidence type="ECO:0000256" key="1">
    <source>
        <dbReference type="ARBA" id="ARBA00004370"/>
    </source>
</evidence>
<keyword evidence="7" id="KW-0456">Lyase</keyword>
<dbReference type="Proteomes" id="UP000749559">
    <property type="component" value="Unassembled WGS sequence"/>
</dbReference>
<dbReference type="InterPro" id="IPR001245">
    <property type="entry name" value="Ser-Thr/Tyr_kinase_cat_dom"/>
</dbReference>
<evidence type="ECO:0000256" key="4">
    <source>
        <dbReference type="ARBA" id="ARBA00022741"/>
    </source>
</evidence>
<dbReference type="Pfam" id="PF07714">
    <property type="entry name" value="PK_Tyr_Ser-Thr"/>
    <property type="match status" value="1"/>
</dbReference>
<keyword evidence="8" id="KW-0141">cGMP biosynthesis</keyword>
<dbReference type="InterPro" id="IPR011009">
    <property type="entry name" value="Kinase-like_dom_sf"/>
</dbReference>
<evidence type="ECO:0000313" key="11">
    <source>
        <dbReference type="EMBL" id="CAH1790845.1"/>
    </source>
</evidence>
<dbReference type="EMBL" id="CAIIXF020000008">
    <property type="protein sequence ID" value="CAH1790845.1"/>
    <property type="molecule type" value="Genomic_DNA"/>
</dbReference>
<dbReference type="Pfam" id="PF01094">
    <property type="entry name" value="ANF_receptor"/>
    <property type="match status" value="2"/>
</dbReference>
<dbReference type="InterPro" id="IPR001828">
    <property type="entry name" value="ANF_lig-bd_rcpt"/>
</dbReference>
<dbReference type="GO" id="GO:0004672">
    <property type="term" value="F:protein kinase activity"/>
    <property type="evidence" value="ECO:0007669"/>
    <property type="project" value="InterPro"/>
</dbReference>
<keyword evidence="4" id="KW-0547">Nucleotide-binding</keyword>
<dbReference type="GO" id="GO:0005524">
    <property type="term" value="F:ATP binding"/>
    <property type="evidence" value="ECO:0007669"/>
    <property type="project" value="InterPro"/>
</dbReference>
<proteinExistence type="predicted"/>
<dbReference type="OrthoDB" id="1890790at2759"/>
<dbReference type="InterPro" id="IPR000719">
    <property type="entry name" value="Prot_kinase_dom"/>
</dbReference>
<dbReference type="AlphaFoldDB" id="A0A8S4PHC8"/>
<evidence type="ECO:0000256" key="9">
    <source>
        <dbReference type="SAM" id="Phobius"/>
    </source>
</evidence>
<evidence type="ECO:0000256" key="7">
    <source>
        <dbReference type="ARBA" id="ARBA00023239"/>
    </source>
</evidence>
<keyword evidence="12" id="KW-1185">Reference proteome</keyword>
<evidence type="ECO:0000256" key="5">
    <source>
        <dbReference type="ARBA" id="ARBA00022989"/>
    </source>
</evidence>
<evidence type="ECO:0000256" key="2">
    <source>
        <dbReference type="ARBA" id="ARBA00012202"/>
    </source>
</evidence>
<dbReference type="PROSITE" id="PS50011">
    <property type="entry name" value="PROTEIN_KINASE_DOM"/>
    <property type="match status" value="1"/>
</dbReference>
<evidence type="ECO:0000256" key="3">
    <source>
        <dbReference type="ARBA" id="ARBA00022692"/>
    </source>
</evidence>
<accession>A0A8S4PHC8</accession>
<feature type="transmembrane region" description="Helical" evidence="9">
    <location>
        <begin position="438"/>
        <end position="459"/>
    </location>
</feature>
<dbReference type="SUPFAM" id="SSF56112">
    <property type="entry name" value="Protein kinase-like (PK-like)"/>
    <property type="match status" value="1"/>
</dbReference>
<organism evidence="11 12">
    <name type="scientific">Owenia fusiformis</name>
    <name type="common">Polychaete worm</name>
    <dbReference type="NCBI Taxonomy" id="6347"/>
    <lineage>
        <taxon>Eukaryota</taxon>
        <taxon>Metazoa</taxon>
        <taxon>Spiralia</taxon>
        <taxon>Lophotrochozoa</taxon>
        <taxon>Annelida</taxon>
        <taxon>Polychaeta</taxon>
        <taxon>Sedentaria</taxon>
        <taxon>Canalipalpata</taxon>
        <taxon>Sabellida</taxon>
        <taxon>Oweniida</taxon>
        <taxon>Oweniidae</taxon>
        <taxon>Owenia</taxon>
    </lineage>
</organism>
<dbReference type="GO" id="GO:0001653">
    <property type="term" value="F:peptide receptor activity"/>
    <property type="evidence" value="ECO:0007669"/>
    <property type="project" value="TreeGrafter"/>
</dbReference>
<reference evidence="11" key="1">
    <citation type="submission" date="2022-03" db="EMBL/GenBank/DDBJ databases">
        <authorList>
            <person name="Martin C."/>
        </authorList>
    </citation>
    <scope>NUCLEOTIDE SEQUENCE</scope>
</reference>
<keyword evidence="6 9" id="KW-0472">Membrane</keyword>
<keyword evidence="3 9" id="KW-0812">Transmembrane</keyword>
<evidence type="ECO:0000256" key="8">
    <source>
        <dbReference type="ARBA" id="ARBA00023293"/>
    </source>
</evidence>
<dbReference type="Gene3D" id="1.10.510.10">
    <property type="entry name" value="Transferase(Phosphotransferase) domain 1"/>
    <property type="match status" value="1"/>
</dbReference>
<name>A0A8S4PHC8_OWEFU</name>
<evidence type="ECO:0000256" key="6">
    <source>
        <dbReference type="ARBA" id="ARBA00023136"/>
    </source>
</evidence>
<sequence length="678" mass="77460">MYGQNELIHGLVIEEFDNGNDTDKLRVENADKDILDKNIVLGVLLPNDTQYDYTAWETNYAAVTWAVEDAKMMAEKLNLTKISNYTIKIKYLDTQCDPEKALGPAVHLRHAMKIDVVIGPACSQVADGITSLAAYWDFPVFSHASRRPDLDKNPTLSRVSPTYTRVGEVYKTLIEEYEWTSIHLLYTEYDDDDEDDDGENKIVILLLEEKQVIDVLRRSQEMELSQKEFLFLVTYELDPGDLIRTPWLRNNGTDVEKNLFDNVFEVSARGMIETHKWFDGKTSTDFRKLLPAKMKEKYDYGTNRIGSIHSLYLYDTVLAYLTAVNNVVGNNKNPFSGKVLLREIEKKEFKFMGRTGEVRFDPISRDRLTEFVIWHKDKVRPRYEQYASVYLDEQKGKMVFDEKMTPNFITPDGLPPPTIPVCGYEHERCNDLKESEKAAIIAMTLVGFLVIAVVGIVFLRRRQKIAAELLQSLWKIPHNLITPIHGHGSKNSYGTIDNSSKHSMKSTNMAGIVGQSTQGEDFRIGVYKGYTVYLKPMNLTTLLSLTKKDYQEMKHMKDMNHDNINTFFGLTVGPKSAAVVSFYCSKGSLEDIINNVDIKLDFMFKHSMLCDLVEGMLYLHNSPLMSHGSLKSSNCLIDGRWQLKISDYGLCKVRHDVRLNAGEDSHYYGCVLSSFKIV</sequence>